<accession>A0A9W6HRT6</accession>
<dbReference type="RefSeq" id="WP_204938592.1">
    <property type="nucleotide sequence ID" value="NZ_BAAAUM010000001.1"/>
</dbReference>
<dbReference type="PANTHER" id="PTHR10584">
    <property type="entry name" value="SUGAR KINASE"/>
    <property type="match status" value="1"/>
</dbReference>
<feature type="binding site" evidence="9">
    <location>
        <position position="247"/>
    </location>
    <ligand>
        <name>substrate</name>
    </ligand>
</feature>
<dbReference type="InterPro" id="IPR011877">
    <property type="entry name" value="Ribokinase"/>
</dbReference>
<dbReference type="EMBL" id="BSET01000001">
    <property type="protein sequence ID" value="GLK00915.1"/>
    <property type="molecule type" value="Genomic_DNA"/>
</dbReference>
<evidence type="ECO:0000256" key="1">
    <source>
        <dbReference type="ARBA" id="ARBA00022679"/>
    </source>
</evidence>
<evidence type="ECO:0000256" key="9">
    <source>
        <dbReference type="HAMAP-Rule" id="MF_01987"/>
    </source>
</evidence>
<feature type="binding site" evidence="9">
    <location>
        <begin position="12"/>
        <end position="14"/>
    </location>
    <ligand>
        <name>substrate</name>
    </ligand>
</feature>
<dbReference type="Pfam" id="PF00294">
    <property type="entry name" value="PfkB"/>
    <property type="match status" value="1"/>
</dbReference>
<dbReference type="GO" id="GO:0019303">
    <property type="term" value="P:D-ribose catabolic process"/>
    <property type="evidence" value="ECO:0007669"/>
    <property type="project" value="UniProtKB-UniRule"/>
</dbReference>
<feature type="active site" description="Proton acceptor" evidence="9">
    <location>
        <position position="247"/>
    </location>
</feature>
<keyword evidence="3 9" id="KW-0547">Nucleotide-binding</keyword>
<keyword evidence="4 9" id="KW-0418">Kinase</keyword>
<feature type="binding site" evidence="9">
    <location>
        <begin position="40"/>
        <end position="44"/>
    </location>
    <ligand>
        <name>substrate</name>
    </ligand>
</feature>
<comment type="similarity">
    <text evidence="9">Belongs to the carbohydrate kinase PfkB family. Ribokinase subfamily.</text>
</comment>
<keyword evidence="8 9" id="KW-0119">Carbohydrate metabolism</keyword>
<feature type="binding site" evidence="9">
    <location>
        <position position="282"/>
    </location>
    <ligand>
        <name>K(+)</name>
        <dbReference type="ChEBI" id="CHEBI:29103"/>
    </ligand>
</feature>
<dbReference type="HAMAP" id="MF_01987">
    <property type="entry name" value="Ribokinase"/>
    <property type="match status" value="1"/>
</dbReference>
<evidence type="ECO:0000256" key="8">
    <source>
        <dbReference type="ARBA" id="ARBA00023277"/>
    </source>
</evidence>
<dbReference type="AlphaFoldDB" id="A0A9W6HRT6"/>
<dbReference type="CDD" id="cd01174">
    <property type="entry name" value="ribokinase"/>
    <property type="match status" value="1"/>
</dbReference>
<gene>
    <name evidence="11" type="primary">rbsK_1</name>
    <name evidence="9" type="synonym">rbsK</name>
    <name evidence="11" type="ORF">GCM10017596_06300</name>
</gene>
<feature type="binding site" evidence="9">
    <location>
        <position position="138"/>
    </location>
    <ligand>
        <name>substrate</name>
    </ligand>
</feature>
<feature type="binding site" evidence="9">
    <location>
        <position position="182"/>
    </location>
    <ligand>
        <name>ATP</name>
        <dbReference type="ChEBI" id="CHEBI:30616"/>
    </ligand>
</feature>
<keyword evidence="6 9" id="KW-0460">Magnesium</keyword>
<comment type="activity regulation">
    <text evidence="9">Activated by a monovalent cation that binds near, but not in, the active site. The most likely occupant of the site in vivo is potassium. Ion binding induces a conformational change that may alter substrate affinity.</text>
</comment>
<evidence type="ECO:0000259" key="10">
    <source>
        <dbReference type="Pfam" id="PF00294"/>
    </source>
</evidence>
<dbReference type="Gene3D" id="3.40.1190.20">
    <property type="match status" value="1"/>
</dbReference>
<reference evidence="11" key="2">
    <citation type="submission" date="2023-01" db="EMBL/GenBank/DDBJ databases">
        <authorList>
            <person name="Sun Q."/>
            <person name="Evtushenko L."/>
        </authorList>
    </citation>
    <scope>NUCLEOTIDE SEQUENCE</scope>
    <source>
        <strain evidence="11">VKM Ac-1958</strain>
    </source>
</reference>
<feature type="binding site" evidence="9">
    <location>
        <begin position="246"/>
        <end position="247"/>
    </location>
    <ligand>
        <name>ATP</name>
        <dbReference type="ChEBI" id="CHEBI:30616"/>
    </ligand>
</feature>
<evidence type="ECO:0000313" key="11">
    <source>
        <dbReference type="EMBL" id="GLK00915.1"/>
    </source>
</evidence>
<keyword evidence="12" id="KW-1185">Reference proteome</keyword>
<feature type="binding site" evidence="9">
    <location>
        <position position="243"/>
    </location>
    <ligand>
        <name>K(+)</name>
        <dbReference type="ChEBI" id="CHEBI:29103"/>
    </ligand>
</feature>
<comment type="catalytic activity">
    <reaction evidence="9">
        <text>D-ribose + ATP = D-ribose 5-phosphate + ADP + H(+)</text>
        <dbReference type="Rhea" id="RHEA:13697"/>
        <dbReference type="ChEBI" id="CHEBI:15378"/>
        <dbReference type="ChEBI" id="CHEBI:30616"/>
        <dbReference type="ChEBI" id="CHEBI:47013"/>
        <dbReference type="ChEBI" id="CHEBI:78346"/>
        <dbReference type="ChEBI" id="CHEBI:456216"/>
        <dbReference type="EC" id="2.7.1.15"/>
    </reaction>
</comment>
<evidence type="ECO:0000256" key="6">
    <source>
        <dbReference type="ARBA" id="ARBA00022842"/>
    </source>
</evidence>
<reference evidence="11" key="1">
    <citation type="journal article" date="2014" name="Int. J. Syst. Evol. Microbiol.">
        <title>Complete genome sequence of Corynebacterium casei LMG S-19264T (=DSM 44701T), isolated from a smear-ripened cheese.</title>
        <authorList>
            <consortium name="US DOE Joint Genome Institute (JGI-PGF)"/>
            <person name="Walter F."/>
            <person name="Albersmeier A."/>
            <person name="Kalinowski J."/>
            <person name="Ruckert C."/>
        </authorList>
    </citation>
    <scope>NUCLEOTIDE SEQUENCE</scope>
    <source>
        <strain evidence="11">VKM Ac-1958</strain>
    </source>
</reference>
<feature type="binding site" evidence="9">
    <location>
        <position position="277"/>
    </location>
    <ligand>
        <name>K(+)</name>
        <dbReference type="ChEBI" id="CHEBI:29103"/>
    </ligand>
</feature>
<evidence type="ECO:0000256" key="4">
    <source>
        <dbReference type="ARBA" id="ARBA00022777"/>
    </source>
</evidence>
<dbReference type="InterPro" id="IPR002139">
    <property type="entry name" value="Ribo/fructo_kinase"/>
</dbReference>
<feature type="binding site" evidence="9">
    <location>
        <position position="241"/>
    </location>
    <ligand>
        <name>K(+)</name>
        <dbReference type="ChEBI" id="CHEBI:29103"/>
    </ligand>
</feature>
<dbReference type="Proteomes" id="UP001142325">
    <property type="component" value="Unassembled WGS sequence"/>
</dbReference>
<comment type="cofactor">
    <cofactor evidence="9">
        <name>Mg(2+)</name>
        <dbReference type="ChEBI" id="CHEBI:18420"/>
    </cofactor>
    <text evidence="9">Requires a divalent cation, most likely magnesium in vivo, as an electrophilic catalyst to aid phosphoryl group transfer. It is the chelate of the metal and the nucleotide that is the actual substrate.</text>
</comment>
<comment type="pathway">
    <text evidence="9">Carbohydrate metabolism; D-ribose degradation; D-ribose 5-phosphate from beta-D-ribopyranose: step 2/2.</text>
</comment>
<organism evidence="11 12">
    <name type="scientific">Microbacterium keratanolyticum</name>
    <dbReference type="NCBI Taxonomy" id="67574"/>
    <lineage>
        <taxon>Bacteria</taxon>
        <taxon>Bacillati</taxon>
        <taxon>Actinomycetota</taxon>
        <taxon>Actinomycetes</taxon>
        <taxon>Micrococcales</taxon>
        <taxon>Microbacteriaceae</taxon>
        <taxon>Microbacterium</taxon>
    </lineage>
</organism>
<comment type="subcellular location">
    <subcellularLocation>
        <location evidence="9">Cytoplasm</location>
    </subcellularLocation>
</comment>
<keyword evidence="5 9" id="KW-0067">ATP-binding</keyword>
<comment type="caution">
    <text evidence="11">The sequence shown here is derived from an EMBL/GenBank/DDBJ whole genome shotgun (WGS) entry which is preliminary data.</text>
</comment>
<comment type="caution">
    <text evidence="9">Lacks conserved residue(s) required for the propagation of feature annotation.</text>
</comment>
<dbReference type="PRINTS" id="PR00990">
    <property type="entry name" value="RIBOKINASE"/>
</dbReference>
<dbReference type="GO" id="GO:0004747">
    <property type="term" value="F:ribokinase activity"/>
    <property type="evidence" value="ECO:0007669"/>
    <property type="project" value="UniProtKB-UniRule"/>
</dbReference>
<dbReference type="GO" id="GO:0005829">
    <property type="term" value="C:cytosol"/>
    <property type="evidence" value="ECO:0007669"/>
    <property type="project" value="TreeGrafter"/>
</dbReference>
<keyword evidence="7 9" id="KW-0630">Potassium</keyword>
<evidence type="ECO:0000256" key="7">
    <source>
        <dbReference type="ARBA" id="ARBA00022958"/>
    </source>
</evidence>
<evidence type="ECO:0000256" key="5">
    <source>
        <dbReference type="ARBA" id="ARBA00022840"/>
    </source>
</evidence>
<protein>
    <recommendedName>
        <fullName evidence="9">Ribokinase</fullName>
        <shortName evidence="9">RK</shortName>
        <ecNumber evidence="9">2.7.1.15</ecNumber>
    </recommendedName>
</protein>
<sequence>MTGRVVVCGSLNADVTFAVERIPVVGETTVASGTARSSGGKGANQAYAAARTARTADVLMVGAVGADEAGDVLRAELAAAGVDTSLVRRVDAPTGQAFIAVDAEGGNIIVVAPGANLEWSTDEQPPLAADDTVVLQLEIPLAAVARIATQARGLGARVVLNAAPAVAAAQTLLDAVDILVVNEPEAEELLGLDAKATAEISRSAARLDLDIVVTRGSDSTLLATRDGELTEIPTLSVSALDTVGAGDAFVGTLVAAIAEGHSLPEAARRASAAGAATVTVRGARHPDLSPALLDQMLS</sequence>
<comment type="subunit">
    <text evidence="9">Homodimer.</text>
</comment>
<dbReference type="InterPro" id="IPR029056">
    <property type="entry name" value="Ribokinase-like"/>
</dbReference>
<keyword evidence="1 9" id="KW-0808">Transferase</keyword>
<feature type="domain" description="Carbohydrate kinase PfkB" evidence="10">
    <location>
        <begin position="4"/>
        <end position="286"/>
    </location>
</feature>
<proteinExistence type="inferred from homology"/>
<dbReference type="EC" id="2.7.1.15" evidence="9"/>
<evidence type="ECO:0000313" key="12">
    <source>
        <dbReference type="Proteomes" id="UP001142325"/>
    </source>
</evidence>
<dbReference type="GO" id="GO:0046872">
    <property type="term" value="F:metal ion binding"/>
    <property type="evidence" value="ECO:0007669"/>
    <property type="project" value="UniProtKB-KW"/>
</dbReference>
<evidence type="ECO:0000256" key="2">
    <source>
        <dbReference type="ARBA" id="ARBA00022723"/>
    </source>
</evidence>
<dbReference type="SUPFAM" id="SSF53613">
    <property type="entry name" value="Ribokinase-like"/>
    <property type="match status" value="1"/>
</dbReference>
<feature type="binding site" evidence="9">
    <location>
        <position position="280"/>
    </location>
    <ligand>
        <name>K(+)</name>
        <dbReference type="ChEBI" id="CHEBI:29103"/>
    </ligand>
</feature>
<comment type="function">
    <text evidence="9">Catalyzes the phosphorylation of ribose at O-5 in a reaction requiring ATP and magnesium. The resulting D-ribose-5-phosphate can then be used either for sythesis of nucleotides, histidine, and tryptophan, or as a component of the pentose phosphate pathway.</text>
</comment>
<name>A0A9W6HRT6_9MICO</name>
<keyword evidence="9" id="KW-0963">Cytoplasm</keyword>
<dbReference type="InterPro" id="IPR011611">
    <property type="entry name" value="PfkB_dom"/>
</dbReference>
<dbReference type="GO" id="GO:0005524">
    <property type="term" value="F:ATP binding"/>
    <property type="evidence" value="ECO:0007669"/>
    <property type="project" value="UniProtKB-UniRule"/>
</dbReference>
<evidence type="ECO:0000256" key="3">
    <source>
        <dbReference type="ARBA" id="ARBA00022741"/>
    </source>
</evidence>
<dbReference type="PANTHER" id="PTHR10584:SF166">
    <property type="entry name" value="RIBOKINASE"/>
    <property type="match status" value="1"/>
</dbReference>
<keyword evidence="2 9" id="KW-0479">Metal-binding</keyword>